<gene>
    <name evidence="1" type="primary">kynB</name>
    <name evidence="1" type="ORF">C12CBH8_00380</name>
</gene>
<dbReference type="Gene3D" id="3.50.30.50">
    <property type="entry name" value="Putative cyclase"/>
    <property type="match status" value="1"/>
</dbReference>
<dbReference type="PANTHER" id="PTHR31118:SF12">
    <property type="entry name" value="CYCLASE-LIKE PROTEIN 2"/>
    <property type="match status" value="1"/>
</dbReference>
<accession>A0A7I8D1T1</accession>
<keyword evidence="2" id="KW-1185">Reference proteome</keyword>
<evidence type="ECO:0000313" key="1">
    <source>
        <dbReference type="EMBL" id="BCI59399.1"/>
    </source>
</evidence>
<sequence length="194" mass="20780">MRLYDISRPLLTSPVYPGDPSPRLDPIQRMDVGDDCNLTALFACLHTGTHADAPLHFLADGQGIASLPLEPYVGRCAVLSVRRDITGQDVDESIVPGCRRLLIRGEGKAFLTPSAAFALGALGVQLVGTDADSIAPPDDEAAVHQELLQNGVMILENLDLNKVPDGEYFLFAPPVLVGEVDGAPVRAILVDWED</sequence>
<dbReference type="PANTHER" id="PTHR31118">
    <property type="entry name" value="CYCLASE-LIKE PROTEIN 2"/>
    <property type="match status" value="1"/>
</dbReference>
<dbReference type="GO" id="GO:0019441">
    <property type="term" value="P:L-tryptophan catabolic process to kynurenine"/>
    <property type="evidence" value="ECO:0007669"/>
    <property type="project" value="InterPro"/>
</dbReference>
<dbReference type="InterPro" id="IPR007325">
    <property type="entry name" value="KFase/CYL"/>
</dbReference>
<protein>
    <submittedName>
        <fullName evidence="1">Kynurenine formamidase</fullName>
    </submittedName>
</protein>
<dbReference type="Proteomes" id="UP000593890">
    <property type="component" value="Chromosome"/>
</dbReference>
<dbReference type="EMBL" id="AP023321">
    <property type="protein sequence ID" value="BCI59399.1"/>
    <property type="molecule type" value="Genomic_DNA"/>
</dbReference>
<dbReference type="AlphaFoldDB" id="A0A7I8D1T1"/>
<dbReference type="GO" id="GO:0004061">
    <property type="term" value="F:arylformamidase activity"/>
    <property type="evidence" value="ECO:0007669"/>
    <property type="project" value="InterPro"/>
</dbReference>
<evidence type="ECO:0000313" key="2">
    <source>
        <dbReference type="Proteomes" id="UP000593890"/>
    </source>
</evidence>
<dbReference type="InterPro" id="IPR037175">
    <property type="entry name" value="KFase_sf"/>
</dbReference>
<dbReference type="SUPFAM" id="SSF102198">
    <property type="entry name" value="Putative cyclase"/>
    <property type="match status" value="1"/>
</dbReference>
<proteinExistence type="predicted"/>
<dbReference type="Pfam" id="PF04199">
    <property type="entry name" value="Cyclase"/>
    <property type="match status" value="1"/>
</dbReference>
<organism evidence="1 2">
    <name type="scientific">Solibaculum mannosilyticum</name>
    <dbReference type="NCBI Taxonomy" id="2780922"/>
    <lineage>
        <taxon>Bacteria</taxon>
        <taxon>Bacillati</taxon>
        <taxon>Bacillota</taxon>
        <taxon>Clostridia</taxon>
        <taxon>Eubacteriales</taxon>
        <taxon>Oscillospiraceae</taxon>
        <taxon>Solibaculum</taxon>
    </lineage>
</organism>
<name>A0A7I8D1T1_9FIRM</name>
<reference evidence="2" key="1">
    <citation type="submission" date="2020-07" db="EMBL/GenBank/DDBJ databases">
        <title>Complete genome sequencing of Clostridia bacterium strain 12CBH8.</title>
        <authorList>
            <person name="Sakamoto M."/>
            <person name="Murakami T."/>
            <person name="Mori H."/>
        </authorList>
    </citation>
    <scope>NUCLEOTIDE SEQUENCE [LARGE SCALE GENOMIC DNA]</scope>
    <source>
        <strain evidence="2">12CBH8</strain>
    </source>
</reference>
<dbReference type="KEGG" id="sman:C12CBH8_00380"/>
<dbReference type="RefSeq" id="WP_215533312.1">
    <property type="nucleotide sequence ID" value="NZ_AP023321.1"/>
</dbReference>